<evidence type="ECO:0000313" key="3">
    <source>
        <dbReference type="EMBL" id="SEK97132.1"/>
    </source>
</evidence>
<dbReference type="InterPro" id="IPR020904">
    <property type="entry name" value="Sc_DH/Rdtase_CS"/>
</dbReference>
<dbReference type="PROSITE" id="PS00061">
    <property type="entry name" value="ADH_SHORT"/>
    <property type="match status" value="1"/>
</dbReference>
<dbReference type="Proteomes" id="UP000199081">
    <property type="component" value="Unassembled WGS sequence"/>
</dbReference>
<evidence type="ECO:0000256" key="1">
    <source>
        <dbReference type="ARBA" id="ARBA00006484"/>
    </source>
</evidence>
<organism evidence="3 4">
    <name type="scientific">Alkalibacterium pelagium</name>
    <dbReference type="NCBI Taxonomy" id="426702"/>
    <lineage>
        <taxon>Bacteria</taxon>
        <taxon>Bacillati</taxon>
        <taxon>Bacillota</taxon>
        <taxon>Bacilli</taxon>
        <taxon>Lactobacillales</taxon>
        <taxon>Carnobacteriaceae</taxon>
        <taxon>Alkalibacterium</taxon>
    </lineage>
</organism>
<evidence type="ECO:0000313" key="4">
    <source>
        <dbReference type="Proteomes" id="UP000199081"/>
    </source>
</evidence>
<dbReference type="InterPro" id="IPR002347">
    <property type="entry name" value="SDR_fam"/>
</dbReference>
<dbReference type="InterPro" id="IPR036291">
    <property type="entry name" value="NAD(P)-bd_dom_sf"/>
</dbReference>
<sequence>MGRLDGKVAVITGGAGGMGKMHGKYFVREGAKVVIADLESSDGKQVAEDLGENAIFLPIDVTDEESWKSVIKDTEEAFGPISVLVNNAGIVKQNSIEDTSLEEYRQTIHINQDGVFLGMKHVLPSMKKAEKGSIINISSIAGIVGGTSNLAYTASKFAVRGMTKAAAAEFAEFGIRVNSVHPGVIRTPMTEQEGIKEMVQEMEKDIPLKRIAEPEEITNLVLYLASDESSYSTATEFIADGGMIQVM</sequence>
<dbReference type="OrthoDB" id="9805904at2"/>
<proteinExistence type="inferred from homology"/>
<comment type="similarity">
    <text evidence="1">Belongs to the short-chain dehydrogenases/reductases (SDR) family.</text>
</comment>
<accession>A0A1H7LDT8</accession>
<dbReference type="FunFam" id="3.40.50.720:FF:000084">
    <property type="entry name" value="Short-chain dehydrogenase reductase"/>
    <property type="match status" value="1"/>
</dbReference>
<dbReference type="PRINTS" id="PR00081">
    <property type="entry name" value="GDHRDH"/>
</dbReference>
<reference evidence="4" key="1">
    <citation type="submission" date="2016-10" db="EMBL/GenBank/DDBJ databases">
        <authorList>
            <person name="Varghese N."/>
            <person name="Submissions S."/>
        </authorList>
    </citation>
    <scope>NUCLEOTIDE SEQUENCE [LARGE SCALE GENOMIC DNA]</scope>
    <source>
        <strain evidence="4">DSM 19183</strain>
    </source>
</reference>
<dbReference type="GO" id="GO:0016616">
    <property type="term" value="F:oxidoreductase activity, acting on the CH-OH group of donors, NAD or NADP as acceptor"/>
    <property type="evidence" value="ECO:0007669"/>
    <property type="project" value="TreeGrafter"/>
</dbReference>
<dbReference type="GO" id="GO:0008206">
    <property type="term" value="P:bile acid metabolic process"/>
    <property type="evidence" value="ECO:0007669"/>
    <property type="project" value="UniProtKB-ARBA"/>
</dbReference>
<dbReference type="PANTHER" id="PTHR42760:SF133">
    <property type="entry name" value="3-OXOACYL-[ACYL-CARRIER-PROTEIN] REDUCTASE"/>
    <property type="match status" value="1"/>
</dbReference>
<name>A0A1H7LDT8_9LACT</name>
<dbReference type="NCBIfam" id="NF005559">
    <property type="entry name" value="PRK07231.1"/>
    <property type="match status" value="1"/>
</dbReference>
<dbReference type="Pfam" id="PF13561">
    <property type="entry name" value="adh_short_C2"/>
    <property type="match status" value="1"/>
</dbReference>
<keyword evidence="2" id="KW-0560">Oxidoreductase</keyword>
<protein>
    <submittedName>
        <fullName evidence="3">3alpha(Or 20beta)-hydroxysteroid dehydrogenase</fullName>
    </submittedName>
</protein>
<dbReference type="RefSeq" id="WP_091481360.1">
    <property type="nucleotide sequence ID" value="NZ_BJYC01000011.1"/>
</dbReference>
<dbReference type="AlphaFoldDB" id="A0A1H7LDT8"/>
<evidence type="ECO:0000256" key="2">
    <source>
        <dbReference type="ARBA" id="ARBA00023002"/>
    </source>
</evidence>
<dbReference type="Gene3D" id="3.40.50.720">
    <property type="entry name" value="NAD(P)-binding Rossmann-like Domain"/>
    <property type="match status" value="1"/>
</dbReference>
<dbReference type="SUPFAM" id="SSF51735">
    <property type="entry name" value="NAD(P)-binding Rossmann-fold domains"/>
    <property type="match status" value="1"/>
</dbReference>
<keyword evidence="4" id="KW-1185">Reference proteome</keyword>
<dbReference type="PANTHER" id="PTHR42760">
    <property type="entry name" value="SHORT-CHAIN DEHYDROGENASES/REDUCTASES FAMILY MEMBER"/>
    <property type="match status" value="1"/>
</dbReference>
<gene>
    <name evidence="3" type="ORF">SAMN04488099_10954</name>
</gene>
<dbReference type="STRING" id="426702.SAMN04488099_10954"/>
<dbReference type="EMBL" id="FNZU01000009">
    <property type="protein sequence ID" value="SEK97132.1"/>
    <property type="molecule type" value="Genomic_DNA"/>
</dbReference>
<dbReference type="PRINTS" id="PR00080">
    <property type="entry name" value="SDRFAMILY"/>
</dbReference>